<dbReference type="InterPro" id="IPR005467">
    <property type="entry name" value="His_kinase_dom"/>
</dbReference>
<keyword evidence="8" id="KW-0472">Membrane</keyword>
<dbReference type="AlphaFoldDB" id="A0A415G1T2"/>
<dbReference type="InterPro" id="IPR050736">
    <property type="entry name" value="Sensor_HK_Regulatory"/>
</dbReference>
<keyword evidence="4" id="KW-0808">Transferase</keyword>
<dbReference type="Pfam" id="PF00512">
    <property type="entry name" value="HisKA"/>
    <property type="match status" value="1"/>
</dbReference>
<dbReference type="Gene3D" id="1.10.287.130">
    <property type="match status" value="1"/>
</dbReference>
<name>A0A415G1T2_9BACE</name>
<dbReference type="CDD" id="cd00082">
    <property type="entry name" value="HisKA"/>
    <property type="match status" value="1"/>
</dbReference>
<sequence length="682" mass="78669">MNNLKAQISLISGILLMIPCILFATAISTPADSLQNLLKDCPDAGKKAIIYVHLADIYVDSINIATTYWNEALTEAVKAEDEYITKLALDALVQRYASKDEKIVKKYINIAQQVLPESHNALFIDYLYCYNIWMEMRKNNSLELIEQELNELKNENLQDMTLEEQIRWEYLTGVSLDYFSLLTHAYSEIGKAIPYIERALDKVSEFPMKDRIHFEILCRYELSDLYTAVNDKKAADEINKMIELHKKWNSQNTSFERKFLDESDYYMKQYSLIIFLGDLIDRKEAQKYYEKYMGIARKKNKMKSTYETRARYYKTIGDYQASITYIDSTILTEHYEPEVLIPLYAVKAGLYYKIKDYKNAYLALKEGNKLQTKNKITKREQQMAEMQTRFDVSKLELDKMSLAYKNKQIALIASCILLLGLIAWSIYQRYMVKRLKKMHRKLMIANEEVKKQSEKATESEKMKTAFLNSICHEIRTPLNSIAGFSELITDESLDAVTREEFKDLILNNSTTLLSIVNNILELSELVSSYEPLPVEPTDIYGLCIEEMEILKEKILNSDILCITEADKKEIIIPTNAFYLSRVIGNLLSNAAKFTEKGTITLTCQIDEDQEVVVISVTDTGIGIPTDKQEWVFERFTKVDDFKPGTGLGLYICRIIIQRLGGNISIDTCYTKGCKVLVCMPIK</sequence>
<evidence type="ECO:0000313" key="11">
    <source>
        <dbReference type="Proteomes" id="UP000285503"/>
    </source>
</evidence>
<dbReference type="EMBL" id="QRNE01000002">
    <property type="protein sequence ID" value="RHK29856.1"/>
    <property type="molecule type" value="Genomic_DNA"/>
</dbReference>
<evidence type="ECO:0000256" key="2">
    <source>
        <dbReference type="ARBA" id="ARBA00012438"/>
    </source>
</evidence>
<dbReference type="InterPro" id="IPR004358">
    <property type="entry name" value="Sig_transdc_His_kin-like_C"/>
</dbReference>
<dbReference type="Proteomes" id="UP000285503">
    <property type="component" value="Unassembled WGS sequence"/>
</dbReference>
<feature type="coiled-coil region" evidence="7">
    <location>
        <begin position="135"/>
        <end position="165"/>
    </location>
</feature>
<dbReference type="SUPFAM" id="SSF47384">
    <property type="entry name" value="Homodimeric domain of signal transducing histidine kinase"/>
    <property type="match status" value="1"/>
</dbReference>
<evidence type="ECO:0000313" key="10">
    <source>
        <dbReference type="EMBL" id="RHK29856.1"/>
    </source>
</evidence>
<dbReference type="GO" id="GO:0000155">
    <property type="term" value="F:phosphorelay sensor kinase activity"/>
    <property type="evidence" value="ECO:0007669"/>
    <property type="project" value="InterPro"/>
</dbReference>
<reference evidence="10 11" key="1">
    <citation type="submission" date="2018-08" db="EMBL/GenBank/DDBJ databases">
        <title>A genome reference for cultivated species of the human gut microbiota.</title>
        <authorList>
            <person name="Zou Y."/>
            <person name="Xue W."/>
            <person name="Luo G."/>
        </authorList>
    </citation>
    <scope>NUCLEOTIDE SEQUENCE [LARGE SCALE GENOMIC DNA]</scope>
    <source>
        <strain evidence="10 11">AF46-11NS</strain>
    </source>
</reference>
<dbReference type="Pfam" id="PF02518">
    <property type="entry name" value="HATPase_c"/>
    <property type="match status" value="1"/>
</dbReference>
<dbReference type="GeneID" id="69481099"/>
<dbReference type="SMART" id="SM00387">
    <property type="entry name" value="HATPase_c"/>
    <property type="match status" value="1"/>
</dbReference>
<evidence type="ECO:0000259" key="9">
    <source>
        <dbReference type="PROSITE" id="PS50109"/>
    </source>
</evidence>
<dbReference type="SUPFAM" id="SSF55874">
    <property type="entry name" value="ATPase domain of HSP90 chaperone/DNA topoisomerase II/histidine kinase"/>
    <property type="match status" value="1"/>
</dbReference>
<keyword evidence="8" id="KW-0812">Transmembrane</keyword>
<dbReference type="PANTHER" id="PTHR43711">
    <property type="entry name" value="TWO-COMPONENT HISTIDINE KINASE"/>
    <property type="match status" value="1"/>
</dbReference>
<keyword evidence="8" id="KW-1133">Transmembrane helix</keyword>
<evidence type="ECO:0000256" key="1">
    <source>
        <dbReference type="ARBA" id="ARBA00000085"/>
    </source>
</evidence>
<dbReference type="Gene3D" id="3.30.565.10">
    <property type="entry name" value="Histidine kinase-like ATPase, C-terminal domain"/>
    <property type="match status" value="1"/>
</dbReference>
<comment type="catalytic activity">
    <reaction evidence="1">
        <text>ATP + protein L-histidine = ADP + protein N-phospho-L-histidine.</text>
        <dbReference type="EC" id="2.7.13.3"/>
    </reaction>
</comment>
<keyword evidence="5 10" id="KW-0418">Kinase</keyword>
<dbReference type="InterPro" id="IPR036097">
    <property type="entry name" value="HisK_dim/P_sf"/>
</dbReference>
<keyword evidence="3" id="KW-0597">Phosphoprotein</keyword>
<proteinExistence type="predicted"/>
<organism evidence="10 11">
    <name type="scientific">Bacteroides xylanisolvens</name>
    <dbReference type="NCBI Taxonomy" id="371601"/>
    <lineage>
        <taxon>Bacteria</taxon>
        <taxon>Pseudomonadati</taxon>
        <taxon>Bacteroidota</taxon>
        <taxon>Bacteroidia</taxon>
        <taxon>Bacteroidales</taxon>
        <taxon>Bacteroidaceae</taxon>
        <taxon>Bacteroides</taxon>
    </lineage>
</organism>
<feature type="transmembrane region" description="Helical" evidence="8">
    <location>
        <begin position="409"/>
        <end position="427"/>
    </location>
</feature>
<dbReference type="PANTHER" id="PTHR43711:SF26">
    <property type="entry name" value="SENSOR HISTIDINE KINASE RCSC"/>
    <property type="match status" value="1"/>
</dbReference>
<dbReference type="SMART" id="SM00388">
    <property type="entry name" value="HisKA"/>
    <property type="match status" value="1"/>
</dbReference>
<comment type="caution">
    <text evidence="10">The sequence shown here is derived from an EMBL/GenBank/DDBJ whole genome shotgun (WGS) entry which is preliminary data.</text>
</comment>
<evidence type="ECO:0000256" key="5">
    <source>
        <dbReference type="ARBA" id="ARBA00022777"/>
    </source>
</evidence>
<dbReference type="RefSeq" id="WP_015531555.1">
    <property type="nucleotide sequence ID" value="NZ_CP045612.1"/>
</dbReference>
<keyword evidence="7" id="KW-0175">Coiled coil</keyword>
<evidence type="ECO:0000256" key="6">
    <source>
        <dbReference type="ARBA" id="ARBA00023012"/>
    </source>
</evidence>
<evidence type="ECO:0000256" key="3">
    <source>
        <dbReference type="ARBA" id="ARBA00022553"/>
    </source>
</evidence>
<dbReference type="EC" id="2.7.13.3" evidence="2"/>
<dbReference type="PROSITE" id="PS50109">
    <property type="entry name" value="HIS_KIN"/>
    <property type="match status" value="1"/>
</dbReference>
<dbReference type="PRINTS" id="PR00344">
    <property type="entry name" value="BCTRLSENSOR"/>
</dbReference>
<protein>
    <recommendedName>
        <fullName evidence="2">histidine kinase</fullName>
        <ecNumber evidence="2">2.7.13.3</ecNumber>
    </recommendedName>
</protein>
<dbReference type="InterPro" id="IPR003594">
    <property type="entry name" value="HATPase_dom"/>
</dbReference>
<keyword evidence="6" id="KW-0902">Two-component regulatory system</keyword>
<dbReference type="InterPro" id="IPR036890">
    <property type="entry name" value="HATPase_C_sf"/>
</dbReference>
<accession>A0A415G1T2</accession>
<feature type="domain" description="Histidine kinase" evidence="9">
    <location>
        <begin position="469"/>
        <end position="682"/>
    </location>
</feature>
<gene>
    <name evidence="10" type="ORF">DW075_00890</name>
</gene>
<evidence type="ECO:0000256" key="4">
    <source>
        <dbReference type="ARBA" id="ARBA00022679"/>
    </source>
</evidence>
<evidence type="ECO:0000256" key="8">
    <source>
        <dbReference type="SAM" id="Phobius"/>
    </source>
</evidence>
<evidence type="ECO:0000256" key="7">
    <source>
        <dbReference type="SAM" id="Coils"/>
    </source>
</evidence>
<dbReference type="InterPro" id="IPR003661">
    <property type="entry name" value="HisK_dim/P_dom"/>
</dbReference>